<name>A0A1H9D0B9_FLAFI</name>
<dbReference type="AlphaFoldDB" id="A0A1H9D0B9"/>
<sequence>MHNSATHDFTIIKAKSTIKKITIDPSEFMADVKAANNTYEGK</sequence>
<protein>
    <submittedName>
        <fullName evidence="1">Uncharacterized protein</fullName>
    </submittedName>
</protein>
<accession>A0A1H9D0B9</accession>
<keyword evidence="2" id="KW-1185">Reference proteome</keyword>
<gene>
    <name evidence="1" type="ORF">SAMN05444355_101311</name>
</gene>
<evidence type="ECO:0000313" key="2">
    <source>
        <dbReference type="Proteomes" id="UP000183658"/>
    </source>
</evidence>
<dbReference type="RefSeq" id="WP_262488705.1">
    <property type="nucleotide sequence ID" value="NZ_CBCRVS010000002.1"/>
</dbReference>
<proteinExistence type="predicted"/>
<organism evidence="1 2">
    <name type="scientific">Flavobacterium frigoris</name>
    <dbReference type="NCBI Taxonomy" id="229204"/>
    <lineage>
        <taxon>Bacteria</taxon>
        <taxon>Pseudomonadati</taxon>
        <taxon>Bacteroidota</taxon>
        <taxon>Flavobacteriia</taxon>
        <taxon>Flavobacteriales</taxon>
        <taxon>Flavobacteriaceae</taxon>
        <taxon>Flavobacterium</taxon>
    </lineage>
</organism>
<dbReference type="EMBL" id="FOFZ01000001">
    <property type="protein sequence ID" value="SEQ06208.1"/>
    <property type="molecule type" value="Genomic_DNA"/>
</dbReference>
<dbReference type="Proteomes" id="UP000183658">
    <property type="component" value="Unassembled WGS sequence"/>
</dbReference>
<reference evidence="2" key="1">
    <citation type="submission" date="2016-10" db="EMBL/GenBank/DDBJ databases">
        <authorList>
            <person name="Varghese N."/>
            <person name="Submissions S."/>
        </authorList>
    </citation>
    <scope>NUCLEOTIDE SEQUENCE [LARGE SCALE GENOMIC DNA]</scope>
    <source>
        <strain evidence="2">DSM 15719</strain>
    </source>
</reference>
<evidence type="ECO:0000313" key="1">
    <source>
        <dbReference type="EMBL" id="SEQ06208.1"/>
    </source>
</evidence>